<gene>
    <name evidence="4" type="ORF">NKR19_g581</name>
</gene>
<name>A0AA38VTT8_9PEZI</name>
<dbReference type="Proteomes" id="UP001174691">
    <property type="component" value="Unassembled WGS sequence"/>
</dbReference>
<evidence type="ECO:0000313" key="5">
    <source>
        <dbReference type="Proteomes" id="UP001174691"/>
    </source>
</evidence>
<feature type="domain" description="Fido" evidence="3">
    <location>
        <begin position="144"/>
        <end position="310"/>
    </location>
</feature>
<dbReference type="PANTHER" id="PTHR13504:SF38">
    <property type="entry name" value="FIDO DOMAIN-CONTAINING PROTEIN"/>
    <property type="match status" value="1"/>
</dbReference>
<keyword evidence="2" id="KW-0547">Nucleotide-binding</keyword>
<dbReference type="InterPro" id="IPR003812">
    <property type="entry name" value="Fido"/>
</dbReference>
<organism evidence="4 5">
    <name type="scientific">Coniochaeta hoffmannii</name>
    <dbReference type="NCBI Taxonomy" id="91930"/>
    <lineage>
        <taxon>Eukaryota</taxon>
        <taxon>Fungi</taxon>
        <taxon>Dikarya</taxon>
        <taxon>Ascomycota</taxon>
        <taxon>Pezizomycotina</taxon>
        <taxon>Sordariomycetes</taxon>
        <taxon>Sordariomycetidae</taxon>
        <taxon>Coniochaetales</taxon>
        <taxon>Coniochaetaceae</taxon>
        <taxon>Coniochaeta</taxon>
    </lineage>
</organism>
<evidence type="ECO:0000259" key="3">
    <source>
        <dbReference type="PROSITE" id="PS51459"/>
    </source>
</evidence>
<evidence type="ECO:0000256" key="2">
    <source>
        <dbReference type="PIRSR" id="PIRSR640198-2"/>
    </source>
</evidence>
<evidence type="ECO:0000313" key="4">
    <source>
        <dbReference type="EMBL" id="KAJ9165241.1"/>
    </source>
</evidence>
<keyword evidence="5" id="KW-1185">Reference proteome</keyword>
<protein>
    <submittedName>
        <fullName evidence="4">Fic-domain-containing protein</fullName>
    </submittedName>
</protein>
<dbReference type="Gene3D" id="1.10.3290.10">
    <property type="entry name" value="Fido-like domain"/>
    <property type="match status" value="1"/>
</dbReference>
<evidence type="ECO:0000256" key="1">
    <source>
        <dbReference type="PIRSR" id="PIRSR640198-1"/>
    </source>
</evidence>
<dbReference type="SUPFAM" id="SSF140931">
    <property type="entry name" value="Fic-like"/>
    <property type="match status" value="1"/>
</dbReference>
<dbReference type="PANTHER" id="PTHR13504">
    <property type="entry name" value="FIDO DOMAIN-CONTAINING PROTEIN DDB_G0283145"/>
    <property type="match status" value="1"/>
</dbReference>
<dbReference type="InterPro" id="IPR040198">
    <property type="entry name" value="Fido_containing"/>
</dbReference>
<proteinExistence type="predicted"/>
<dbReference type="EMBL" id="JANBVN010000005">
    <property type="protein sequence ID" value="KAJ9165241.1"/>
    <property type="molecule type" value="Genomic_DNA"/>
</dbReference>
<sequence>MGDAYDYSILGDDLDPDDLHEEMVRYGSEIAEALQSAPQSSETLVDDFLLDTLSKMIFGSNYIEQAGSGPDITLKLCRQVFRGDDLPDTIEERDPDYARLKAELLSQGIAPSVQVVLRTRREIIQHAKAASYIMTHVYLYEKDLTEDLILETHRRLTHGIDTDQGYSWTQYSGVYRQVPVVAGFISFPDEAEVPSLMRRMIHNLNEDLRAAVKAGSIDPVALAAKYCHTFVNIHPFVDGNGRTCRLILNALLLKYGSFVACIGQEDETRKKYLEIAANASMNELSSRGEFDNEERGAPKHYKDLASFILKHTTDGLKKLVQILRGTQERSTMHDESGLED</sequence>
<dbReference type="GO" id="GO:0005524">
    <property type="term" value="F:ATP binding"/>
    <property type="evidence" value="ECO:0007669"/>
    <property type="project" value="UniProtKB-KW"/>
</dbReference>
<comment type="caution">
    <text evidence="4">The sequence shown here is derived from an EMBL/GenBank/DDBJ whole genome shotgun (WGS) entry which is preliminary data.</text>
</comment>
<dbReference type="Pfam" id="PF02661">
    <property type="entry name" value="Fic"/>
    <property type="match status" value="1"/>
</dbReference>
<reference evidence="4" key="1">
    <citation type="submission" date="2022-07" db="EMBL/GenBank/DDBJ databases">
        <title>Fungi with potential for degradation of polypropylene.</title>
        <authorList>
            <person name="Gostincar C."/>
        </authorList>
    </citation>
    <scope>NUCLEOTIDE SEQUENCE</scope>
    <source>
        <strain evidence="4">EXF-13287</strain>
    </source>
</reference>
<dbReference type="PROSITE" id="PS51459">
    <property type="entry name" value="FIDO"/>
    <property type="match status" value="1"/>
</dbReference>
<feature type="binding site" evidence="2">
    <location>
        <begin position="238"/>
        <end position="245"/>
    </location>
    <ligand>
        <name>ATP</name>
        <dbReference type="ChEBI" id="CHEBI:30616"/>
    </ligand>
</feature>
<accession>A0AA38VTT8</accession>
<dbReference type="InterPro" id="IPR036597">
    <property type="entry name" value="Fido-like_dom_sf"/>
</dbReference>
<dbReference type="AlphaFoldDB" id="A0AA38VTT8"/>
<feature type="active site" evidence="1">
    <location>
        <position position="234"/>
    </location>
</feature>
<keyword evidence="2" id="KW-0067">ATP-binding</keyword>